<keyword evidence="13 17" id="KW-0472">Membrane</keyword>
<evidence type="ECO:0000256" key="6">
    <source>
        <dbReference type="ARBA" id="ARBA00022660"/>
    </source>
</evidence>
<evidence type="ECO:0000256" key="12">
    <source>
        <dbReference type="ARBA" id="ARBA00023128"/>
    </source>
</evidence>
<keyword evidence="9" id="KW-0809">Transit peptide</keyword>
<sequence>MAGLIGLRLLSKVSKTSYCLQAKAIPSISRWISTSNKKSDVSATASADTSIEACEVKHEKRHWQSYGFDSKDELNDLNVMHSHGFFFISIGLCVSIFILAYRPDIHLHDWAEREAFLELRRREKLGLPLIDPNYVDPATIVLPTDEELGDTPIII</sequence>
<dbReference type="GO" id="GO:0005743">
    <property type="term" value="C:mitochondrial inner membrane"/>
    <property type="evidence" value="ECO:0007669"/>
    <property type="project" value="UniProtKB-SubCell"/>
</dbReference>
<comment type="similarity">
    <text evidence="3">Belongs to the complex I NDUFB11 subunit family.</text>
</comment>
<accession>A0A8D9FIN6</accession>
<evidence type="ECO:0000256" key="2">
    <source>
        <dbReference type="ARBA" id="ARBA00004434"/>
    </source>
</evidence>
<name>A0A8D9FIN6_9HEMI</name>
<organism evidence="18">
    <name type="scientific">Cacopsylla melanoneura</name>
    <dbReference type="NCBI Taxonomy" id="428564"/>
    <lineage>
        <taxon>Eukaryota</taxon>
        <taxon>Metazoa</taxon>
        <taxon>Ecdysozoa</taxon>
        <taxon>Arthropoda</taxon>
        <taxon>Hexapoda</taxon>
        <taxon>Insecta</taxon>
        <taxon>Pterygota</taxon>
        <taxon>Neoptera</taxon>
        <taxon>Paraneoptera</taxon>
        <taxon>Hemiptera</taxon>
        <taxon>Sternorrhyncha</taxon>
        <taxon>Psylloidea</taxon>
        <taxon>Psyllidae</taxon>
        <taxon>Psyllinae</taxon>
        <taxon>Cacopsylla</taxon>
    </lineage>
</organism>
<evidence type="ECO:0000256" key="4">
    <source>
        <dbReference type="ARBA" id="ARBA00018632"/>
    </source>
</evidence>
<evidence type="ECO:0000256" key="13">
    <source>
        <dbReference type="ARBA" id="ARBA00023136"/>
    </source>
</evidence>
<dbReference type="AlphaFoldDB" id="A0A8D9FIN6"/>
<comment type="subunit">
    <text evidence="16">Complex I is composed of 45 different subunits. Interacts with BCAP31.</text>
</comment>
<evidence type="ECO:0000313" key="18">
    <source>
        <dbReference type="EMBL" id="CAG6791562.1"/>
    </source>
</evidence>
<evidence type="ECO:0000256" key="7">
    <source>
        <dbReference type="ARBA" id="ARBA00022692"/>
    </source>
</evidence>
<comment type="subcellular location">
    <subcellularLocation>
        <location evidence="2">Mitochondrion inner membrane</location>
        <topology evidence="2">Single-pass membrane protein</topology>
    </subcellularLocation>
</comment>
<keyword evidence="6" id="KW-0679">Respiratory chain</keyword>
<keyword evidence="12" id="KW-0496">Mitochondrion</keyword>
<dbReference type="Pfam" id="PF10183">
    <property type="entry name" value="ESSS"/>
    <property type="match status" value="1"/>
</dbReference>
<reference evidence="18" key="1">
    <citation type="submission" date="2021-05" db="EMBL/GenBank/DDBJ databases">
        <authorList>
            <person name="Alioto T."/>
            <person name="Alioto T."/>
            <person name="Gomez Garrido J."/>
        </authorList>
    </citation>
    <scope>NUCLEOTIDE SEQUENCE</scope>
</reference>
<keyword evidence="7 17" id="KW-0812">Transmembrane</keyword>
<evidence type="ECO:0000256" key="16">
    <source>
        <dbReference type="ARBA" id="ARBA00046528"/>
    </source>
</evidence>
<evidence type="ECO:0000256" key="11">
    <source>
        <dbReference type="ARBA" id="ARBA00022989"/>
    </source>
</evidence>
<evidence type="ECO:0000256" key="8">
    <source>
        <dbReference type="ARBA" id="ARBA00022792"/>
    </source>
</evidence>
<keyword evidence="5" id="KW-0813">Transport</keyword>
<keyword evidence="10" id="KW-0249">Electron transport</keyword>
<evidence type="ECO:0000256" key="15">
    <source>
        <dbReference type="ARBA" id="ARBA00031387"/>
    </source>
</evidence>
<dbReference type="PANTHER" id="PTHR13327:SF0">
    <property type="entry name" value="NADH DEHYDROGENASE [UBIQUINONE] 1 BETA SUBCOMPLEX SUBUNIT 11, MITOCHONDRIAL"/>
    <property type="match status" value="1"/>
</dbReference>
<feature type="transmembrane region" description="Helical" evidence="17">
    <location>
        <begin position="84"/>
        <end position="101"/>
    </location>
</feature>
<proteinExistence type="inferred from homology"/>
<dbReference type="InterPro" id="IPR019329">
    <property type="entry name" value="NADH_UbQ_OxRdtase_ESSS_su"/>
</dbReference>
<keyword evidence="18" id="KW-0830">Ubiquinone</keyword>
<evidence type="ECO:0000256" key="3">
    <source>
        <dbReference type="ARBA" id="ARBA00008915"/>
    </source>
</evidence>
<protein>
    <recommendedName>
        <fullName evidence="4">NADH dehydrogenase [ubiquinone] 1 beta subcomplex subunit 11, mitochondrial</fullName>
    </recommendedName>
    <alternativeName>
        <fullName evidence="15">Complex I-ESSS</fullName>
    </alternativeName>
    <alternativeName>
        <fullName evidence="14">NADH-ubiquinone oxidoreductase ESSS subunit</fullName>
    </alternativeName>
</protein>
<comment type="function">
    <text evidence="1">Accessory subunit of the mitochondrial membrane respiratory chain NADH dehydrogenase (Complex I), that is believed not to be involved in catalysis. Complex I functions in the transfer of electrons from NADH to the respiratory chain. The immediate electron acceptor for the enzyme is believed to be ubiquinone.</text>
</comment>
<dbReference type="EMBL" id="HBUF01676862">
    <property type="protein sequence ID" value="CAG6791562.1"/>
    <property type="molecule type" value="Transcribed_RNA"/>
</dbReference>
<evidence type="ECO:0000256" key="5">
    <source>
        <dbReference type="ARBA" id="ARBA00022448"/>
    </source>
</evidence>
<dbReference type="PANTHER" id="PTHR13327">
    <property type="entry name" value="NADH-UBIQUINONE OXIDOREDUCTASE ESSS SUBUNIT, MITOCHONDRIAL PRECURSOR"/>
    <property type="match status" value="1"/>
</dbReference>
<evidence type="ECO:0000256" key="17">
    <source>
        <dbReference type="SAM" id="Phobius"/>
    </source>
</evidence>
<keyword evidence="11 17" id="KW-1133">Transmembrane helix</keyword>
<evidence type="ECO:0000256" key="10">
    <source>
        <dbReference type="ARBA" id="ARBA00022982"/>
    </source>
</evidence>
<evidence type="ECO:0000256" key="14">
    <source>
        <dbReference type="ARBA" id="ARBA00030753"/>
    </source>
</evidence>
<evidence type="ECO:0000256" key="1">
    <source>
        <dbReference type="ARBA" id="ARBA00003195"/>
    </source>
</evidence>
<dbReference type="EMBL" id="HBUF01007531">
    <property type="protein sequence ID" value="CAG6607345.1"/>
    <property type="molecule type" value="Transcribed_RNA"/>
</dbReference>
<dbReference type="EMBL" id="HBUF01194874">
    <property type="protein sequence ID" value="CAG6659665.1"/>
    <property type="molecule type" value="Transcribed_RNA"/>
</dbReference>
<keyword evidence="8" id="KW-0999">Mitochondrion inner membrane</keyword>
<evidence type="ECO:0000256" key="9">
    <source>
        <dbReference type="ARBA" id="ARBA00022946"/>
    </source>
</evidence>